<dbReference type="KEGG" id="msch:N508_001445"/>
<evidence type="ECO:0000313" key="1">
    <source>
        <dbReference type="EMBL" id="USF24359.1"/>
    </source>
</evidence>
<sequence length="519" mass="60150">MLFIIILEDYKYLIYIIFMHLMENDMKKLFVMLLFLILPGCADDEVNNSAATPIVSENPLVLGINQVNYNKSKTFNTLIYHVQANADDNDYIIKNSYSIFANEKHVQYIKPAHHILPKTFDVGNSIKEKINDINKNLQQFTYDNNIMPINQNSSILKRTIPQIIKIGTKWENINLLNVNNNTFSTINATCIAVSKYAYFFLQDGLSNLTDEQINAVTTAFDKDYAIIHKYYGEETDTDGNGKVSFLIADFPQYLLGFFYTADKYRLKDLPDNIKSNEADVLYVNHYYFRDNNWVDNEINLKATFIHEFQHMVLFDSRSRHNLNPNLNTWLNEGLSMLSEYYGGYAAPHYRYISSYFDKKQGISLITNNSSQDYGLSCLFMRYLQIRFGDDVIKKIYLSKYTGMKAVEEAVNMNFNELFLDFTKMILVTGRNITTDTRYNIKEFNYPEDSDGYNKNGFNLASLIDEVYSYNRQDSHFITYSGYNNKQISMYGFVITKWNGNIDNITLSGSDGIAGMYAAW</sequence>
<proteinExistence type="predicted"/>
<dbReference type="AlphaFoldDB" id="V2RKJ6"/>
<reference evidence="1" key="1">
    <citation type="journal article" date="2014" name="Genome Announc.">
        <title>Draft genome sequences of the altered schaedler flora, a defined bacterial community from gnotobiotic mice.</title>
        <authorList>
            <person name="Wannemuehler M.J."/>
            <person name="Overstreet A.M."/>
            <person name="Ward D.V."/>
            <person name="Phillips G.J."/>
        </authorList>
    </citation>
    <scope>NUCLEOTIDE SEQUENCE</scope>
    <source>
        <strain evidence="1">ASF457</strain>
    </source>
</reference>
<dbReference type="Proteomes" id="UP000017429">
    <property type="component" value="Chromosome"/>
</dbReference>
<dbReference type="EMBL" id="CP097562">
    <property type="protein sequence ID" value="USF24359.1"/>
    <property type="molecule type" value="Genomic_DNA"/>
</dbReference>
<keyword evidence="2" id="KW-1185">Reference proteome</keyword>
<organism evidence="1 2">
    <name type="scientific">Mucispirillum schaedleri ASF457</name>
    <dbReference type="NCBI Taxonomy" id="1379858"/>
    <lineage>
        <taxon>Bacteria</taxon>
        <taxon>Pseudomonadati</taxon>
        <taxon>Deferribacterota</taxon>
        <taxon>Deferribacteres</taxon>
        <taxon>Deferribacterales</taxon>
        <taxon>Mucispirillaceae</taxon>
        <taxon>Mucispirillum</taxon>
    </lineage>
</organism>
<accession>V2RKJ6</accession>
<dbReference type="eggNOG" id="COG4932">
    <property type="taxonomic scope" value="Bacteria"/>
</dbReference>
<evidence type="ECO:0000313" key="2">
    <source>
        <dbReference type="Proteomes" id="UP000017429"/>
    </source>
</evidence>
<name>V2RKJ6_9BACT</name>
<protein>
    <submittedName>
        <fullName evidence="1">Uncharacterized protein</fullName>
    </submittedName>
</protein>
<gene>
    <name evidence="1" type="ORF">N508_001445</name>
</gene>
<reference evidence="1" key="2">
    <citation type="submission" date="2022-05" db="EMBL/GenBank/DDBJ databases">
        <authorList>
            <person name="Proctor A.L."/>
            <person name="Phillips G.J."/>
            <person name="Wannemuehler M.J."/>
        </authorList>
    </citation>
    <scope>NUCLEOTIDE SEQUENCE</scope>
    <source>
        <strain evidence="1">ASF457</strain>
    </source>
</reference>
<reference evidence="1" key="3">
    <citation type="submission" date="2022-06" db="EMBL/GenBank/DDBJ databases">
        <title>Resources to Facilitate Use of the Altered Schaedler Flora (ASF) Mouse Model to Study Microbiome Function.</title>
        <authorList>
            <person name="Proctor A."/>
            <person name="Parvinroo S."/>
            <person name="Richie T."/>
            <person name="Jia X."/>
            <person name="Lee S.T.M."/>
            <person name="Karp P.D."/>
            <person name="Paley S."/>
            <person name="Kostic A.D."/>
            <person name="Pierre J.F."/>
            <person name="Wannemuehler M.J."/>
            <person name="Phillips G.J."/>
        </authorList>
    </citation>
    <scope>NUCLEOTIDE SEQUENCE</scope>
    <source>
        <strain evidence="1">ASF457</strain>
    </source>
</reference>